<accession>A0A2P2K9D8</accession>
<evidence type="ECO:0000259" key="5">
    <source>
        <dbReference type="PROSITE" id="PS51292"/>
    </source>
</evidence>
<feature type="region of interest" description="Disordered" evidence="4">
    <location>
        <begin position="17"/>
        <end position="57"/>
    </location>
</feature>
<dbReference type="Gene3D" id="3.30.40.10">
    <property type="entry name" value="Zinc/RING finger domain, C3HC4 (zinc finger)"/>
    <property type="match status" value="1"/>
</dbReference>
<dbReference type="CDD" id="cd16495">
    <property type="entry name" value="RING_CH-C4HC3_MARCH"/>
    <property type="match status" value="1"/>
</dbReference>
<sequence length="173" mass="18833">MKGKEIGEVQLLEATAAAAVGPSDSDPLLENQADSSSPPATATPSPPPPLVSSSEINVEDAESGSIPSCRICLESDCETGDELISPCMCKGTHQFVHRSCLDHWRSVKEGFAFSHCTTCKAQFHLRVALFEDSSWRKMKLRLFVARDVVFVFLAVQTVSNFPFCLSMNTCYVG</sequence>
<proteinExistence type="predicted"/>
<evidence type="ECO:0000256" key="1">
    <source>
        <dbReference type="ARBA" id="ARBA00022723"/>
    </source>
</evidence>
<evidence type="ECO:0000256" key="3">
    <source>
        <dbReference type="ARBA" id="ARBA00022833"/>
    </source>
</evidence>
<dbReference type="Pfam" id="PF12906">
    <property type="entry name" value="RINGv"/>
    <property type="match status" value="1"/>
</dbReference>
<dbReference type="GO" id="GO:0008270">
    <property type="term" value="F:zinc ion binding"/>
    <property type="evidence" value="ECO:0007669"/>
    <property type="project" value="UniProtKB-KW"/>
</dbReference>
<reference evidence="6" key="1">
    <citation type="submission" date="2018-02" db="EMBL/GenBank/DDBJ databases">
        <title>Rhizophora mucronata_Transcriptome.</title>
        <authorList>
            <person name="Meera S.P."/>
            <person name="Sreeshan A."/>
            <person name="Augustine A."/>
        </authorList>
    </citation>
    <scope>NUCLEOTIDE SEQUENCE</scope>
    <source>
        <tissue evidence="6">Leaf</tissue>
    </source>
</reference>
<dbReference type="PROSITE" id="PS51292">
    <property type="entry name" value="ZF_RING_CH"/>
    <property type="match status" value="1"/>
</dbReference>
<dbReference type="PANTHER" id="PTHR46347">
    <property type="entry name" value="RING/FYVE/PHD ZINC FINGER SUPERFAMILY PROTEIN"/>
    <property type="match status" value="1"/>
</dbReference>
<dbReference type="EMBL" id="GGEC01021885">
    <property type="protein sequence ID" value="MBX02369.1"/>
    <property type="molecule type" value="Transcribed_RNA"/>
</dbReference>
<name>A0A2P2K9D8_RHIMU</name>
<feature type="domain" description="RING-CH-type" evidence="5">
    <location>
        <begin position="61"/>
        <end position="126"/>
    </location>
</feature>
<evidence type="ECO:0000256" key="4">
    <source>
        <dbReference type="SAM" id="MobiDB-lite"/>
    </source>
</evidence>
<keyword evidence="3" id="KW-0862">Zinc</keyword>
<dbReference type="SMART" id="SM00744">
    <property type="entry name" value="RINGv"/>
    <property type="match status" value="1"/>
</dbReference>
<dbReference type="SUPFAM" id="SSF57850">
    <property type="entry name" value="RING/U-box"/>
    <property type="match status" value="1"/>
</dbReference>
<protein>
    <submittedName>
        <fullName evidence="6">Zinc finger family protein</fullName>
    </submittedName>
</protein>
<keyword evidence="1" id="KW-0479">Metal-binding</keyword>
<dbReference type="InterPro" id="IPR013083">
    <property type="entry name" value="Znf_RING/FYVE/PHD"/>
</dbReference>
<dbReference type="InterPro" id="IPR011016">
    <property type="entry name" value="Znf_RING-CH"/>
</dbReference>
<dbReference type="AlphaFoldDB" id="A0A2P2K9D8"/>
<dbReference type="PANTHER" id="PTHR46347:SF4">
    <property type="entry name" value="RING_FYVE_PHD ZINC FINGER SUPERFAMILY PROTEIN"/>
    <property type="match status" value="1"/>
</dbReference>
<organism evidence="6">
    <name type="scientific">Rhizophora mucronata</name>
    <name type="common">Asiatic mangrove</name>
    <dbReference type="NCBI Taxonomy" id="61149"/>
    <lineage>
        <taxon>Eukaryota</taxon>
        <taxon>Viridiplantae</taxon>
        <taxon>Streptophyta</taxon>
        <taxon>Embryophyta</taxon>
        <taxon>Tracheophyta</taxon>
        <taxon>Spermatophyta</taxon>
        <taxon>Magnoliopsida</taxon>
        <taxon>eudicotyledons</taxon>
        <taxon>Gunneridae</taxon>
        <taxon>Pentapetalae</taxon>
        <taxon>rosids</taxon>
        <taxon>fabids</taxon>
        <taxon>Malpighiales</taxon>
        <taxon>Rhizophoraceae</taxon>
        <taxon>Rhizophora</taxon>
    </lineage>
</organism>
<keyword evidence="2" id="KW-0863">Zinc-finger</keyword>
<evidence type="ECO:0000313" key="6">
    <source>
        <dbReference type="EMBL" id="MBX02369.1"/>
    </source>
</evidence>
<evidence type="ECO:0000256" key="2">
    <source>
        <dbReference type="ARBA" id="ARBA00022771"/>
    </source>
</evidence>